<evidence type="ECO:0000313" key="1">
    <source>
        <dbReference type="EMBL" id="OBR64058.1"/>
    </source>
</evidence>
<dbReference type="STRING" id="1844972.A7K91_20415"/>
<gene>
    <name evidence="1" type="ORF">A7K91_20415</name>
</gene>
<dbReference type="EMBL" id="LYPA01000067">
    <property type="protein sequence ID" value="OBR64058.1"/>
    <property type="molecule type" value="Genomic_DNA"/>
</dbReference>
<name>A0A1A5YEP5_9BACL</name>
<evidence type="ECO:0000313" key="2">
    <source>
        <dbReference type="Proteomes" id="UP000092024"/>
    </source>
</evidence>
<reference evidence="1 2" key="1">
    <citation type="submission" date="2016-05" db="EMBL/GenBank/DDBJ databases">
        <title>Paenibacillus oryzae. sp. nov., isolated from the rice root.</title>
        <authorList>
            <person name="Zhang J."/>
            <person name="Zhang X."/>
        </authorList>
    </citation>
    <scope>NUCLEOTIDE SEQUENCE [LARGE SCALE GENOMIC DNA]</scope>
    <source>
        <strain evidence="1 2">1DrF-4</strain>
    </source>
</reference>
<organism evidence="1 2">
    <name type="scientific">Paenibacillus oryzae</name>
    <dbReference type="NCBI Taxonomy" id="1844972"/>
    <lineage>
        <taxon>Bacteria</taxon>
        <taxon>Bacillati</taxon>
        <taxon>Bacillota</taxon>
        <taxon>Bacilli</taxon>
        <taxon>Bacillales</taxon>
        <taxon>Paenibacillaceae</taxon>
        <taxon>Paenibacillus</taxon>
    </lineage>
</organism>
<accession>A0A1A5YEP5</accession>
<dbReference type="Proteomes" id="UP000092024">
    <property type="component" value="Unassembled WGS sequence"/>
</dbReference>
<sequence length="106" mass="11897">MTQNSQNIIMCLNSLMPGFLMGLSEKSSDSLGIVSRFVSRIASCTGSACWIFTAAVFCMKLRIKGELLNAIRVVIYEKSYNIIHSEGVELYFCAIFRTSYMHCGDY</sequence>
<keyword evidence="2" id="KW-1185">Reference proteome</keyword>
<comment type="caution">
    <text evidence="1">The sequence shown here is derived from an EMBL/GenBank/DDBJ whole genome shotgun (WGS) entry which is preliminary data.</text>
</comment>
<dbReference type="AlphaFoldDB" id="A0A1A5YEP5"/>
<proteinExistence type="predicted"/>
<protein>
    <submittedName>
        <fullName evidence="1">Uncharacterized protein</fullName>
    </submittedName>
</protein>